<proteinExistence type="predicted"/>
<reference evidence="3 4" key="1">
    <citation type="submission" date="2020-02" db="EMBL/GenBank/DDBJ databases">
        <title>Draft genome sequence of Haematococcus lacustris strain NIES-144.</title>
        <authorList>
            <person name="Morimoto D."/>
            <person name="Nakagawa S."/>
            <person name="Yoshida T."/>
            <person name="Sawayama S."/>
        </authorList>
    </citation>
    <scope>NUCLEOTIDE SEQUENCE [LARGE SCALE GENOMIC DNA]</scope>
    <source>
        <strain evidence="3 4">NIES-144</strain>
    </source>
</reference>
<evidence type="ECO:0000256" key="1">
    <source>
        <dbReference type="SAM" id="Phobius"/>
    </source>
</evidence>
<dbReference type="PANTHER" id="PTHR43592:SF15">
    <property type="entry name" value="CAAX AMINO TERMINAL PROTEASE FAMILY PROTEIN"/>
    <property type="match status" value="1"/>
</dbReference>
<dbReference type="InterPro" id="IPR003675">
    <property type="entry name" value="Rce1/LyrA-like_dom"/>
</dbReference>
<dbReference type="GO" id="GO:0080120">
    <property type="term" value="P:CAAX-box protein maturation"/>
    <property type="evidence" value="ECO:0007669"/>
    <property type="project" value="UniProtKB-ARBA"/>
</dbReference>
<gene>
    <name evidence="3" type="ORF">HaLaN_13836</name>
</gene>
<feature type="domain" description="CAAX prenyl protease 2/Lysostaphin resistance protein A-like" evidence="2">
    <location>
        <begin position="140"/>
        <end position="209"/>
    </location>
</feature>
<evidence type="ECO:0000313" key="3">
    <source>
        <dbReference type="EMBL" id="GFH17246.1"/>
    </source>
</evidence>
<dbReference type="PANTHER" id="PTHR43592">
    <property type="entry name" value="CAAX AMINO TERMINAL PROTEASE"/>
    <property type="match status" value="1"/>
</dbReference>
<keyword evidence="1" id="KW-0472">Membrane</keyword>
<dbReference type="EMBL" id="BLLF01001118">
    <property type="protein sequence ID" value="GFH17246.1"/>
    <property type="molecule type" value="Genomic_DNA"/>
</dbReference>
<comment type="caution">
    <text evidence="3">The sequence shown here is derived from an EMBL/GenBank/DDBJ whole genome shotgun (WGS) entry which is preliminary data.</text>
</comment>
<dbReference type="Proteomes" id="UP000485058">
    <property type="component" value="Unassembled WGS sequence"/>
</dbReference>
<keyword evidence="1" id="KW-0812">Transmembrane</keyword>
<evidence type="ECO:0000313" key="4">
    <source>
        <dbReference type="Proteomes" id="UP000485058"/>
    </source>
</evidence>
<feature type="transmembrane region" description="Helical" evidence="1">
    <location>
        <begin position="80"/>
        <end position="102"/>
    </location>
</feature>
<accession>A0A699ZDJ2</accession>
<sequence length="233" mass="24168">MNKCIGDAVLLMDVGVELSQLGPVGQAQFTLACQSAELVVGLAVVRLATAKGLKEAGPSAQSDTLFNFSPKGPFTAPRGWATWALLGLLLAPLVVGSVASLVSSSGYDSSVGGRTTVDGVVGMVGLPSTLFQPYTVSSQLLFRGFLLTSLTRWLPTWAAVGLSSLAFGAAHFSPRDLPSLVALGSLLGVSYVRSRNLLTPILIHGVWNSVVLTLLFGLAASGVDVESALVELR</sequence>
<protein>
    <recommendedName>
        <fullName evidence="2">CAAX prenyl protease 2/Lysostaphin resistance protein A-like domain-containing protein</fullName>
    </recommendedName>
</protein>
<keyword evidence="1" id="KW-1133">Transmembrane helix</keyword>
<name>A0A699ZDJ2_HAELA</name>
<dbReference type="AlphaFoldDB" id="A0A699ZDJ2"/>
<dbReference type="PROSITE" id="PS51257">
    <property type="entry name" value="PROKAR_LIPOPROTEIN"/>
    <property type="match status" value="1"/>
</dbReference>
<feature type="transmembrane region" description="Helical" evidence="1">
    <location>
        <begin position="201"/>
        <end position="223"/>
    </location>
</feature>
<organism evidence="3 4">
    <name type="scientific">Haematococcus lacustris</name>
    <name type="common">Green alga</name>
    <name type="synonym">Haematococcus pluvialis</name>
    <dbReference type="NCBI Taxonomy" id="44745"/>
    <lineage>
        <taxon>Eukaryota</taxon>
        <taxon>Viridiplantae</taxon>
        <taxon>Chlorophyta</taxon>
        <taxon>core chlorophytes</taxon>
        <taxon>Chlorophyceae</taxon>
        <taxon>CS clade</taxon>
        <taxon>Chlamydomonadales</taxon>
        <taxon>Haematococcaceae</taxon>
        <taxon>Haematococcus</taxon>
    </lineage>
</organism>
<dbReference type="GO" id="GO:0004175">
    <property type="term" value="F:endopeptidase activity"/>
    <property type="evidence" value="ECO:0007669"/>
    <property type="project" value="UniProtKB-ARBA"/>
</dbReference>
<keyword evidence="4" id="KW-1185">Reference proteome</keyword>
<dbReference type="Pfam" id="PF02517">
    <property type="entry name" value="Rce1-like"/>
    <property type="match status" value="1"/>
</dbReference>
<evidence type="ECO:0000259" key="2">
    <source>
        <dbReference type="Pfam" id="PF02517"/>
    </source>
</evidence>